<evidence type="ECO:0000256" key="3">
    <source>
        <dbReference type="ARBA" id="ARBA00012007"/>
    </source>
</evidence>
<dbReference type="EC" id="2.7.1.160" evidence="3"/>
<accession>A0A8C4DXU4</accession>
<dbReference type="Ensembl" id="ENSDLAT00005011144.2">
    <property type="protein sequence ID" value="ENSDLAP00005010169.2"/>
    <property type="gene ID" value="ENSDLAG00005005322.2"/>
</dbReference>
<dbReference type="GO" id="GO:0006401">
    <property type="term" value="P:RNA catabolic process"/>
    <property type="evidence" value="ECO:0007669"/>
    <property type="project" value="InterPro"/>
</dbReference>
<reference evidence="7" key="2">
    <citation type="submission" date="2025-09" db="UniProtKB">
        <authorList>
            <consortium name="Ensembl"/>
        </authorList>
    </citation>
    <scope>IDENTIFICATION</scope>
</reference>
<dbReference type="Pfam" id="PF08615">
    <property type="entry name" value="RNase_H2_suC"/>
    <property type="match status" value="1"/>
</dbReference>
<dbReference type="GO" id="GO:0006388">
    <property type="term" value="P:tRNA splicing, via endonucleolytic cleavage and ligation"/>
    <property type="evidence" value="ECO:0007669"/>
    <property type="project" value="TreeGrafter"/>
</dbReference>
<keyword evidence="4" id="KW-0808">Transferase</keyword>
<dbReference type="CDD" id="cd09271">
    <property type="entry name" value="RNase_H2-C"/>
    <property type="match status" value="1"/>
</dbReference>
<dbReference type="GeneTree" id="ENSGT00390000002731"/>
<comment type="function">
    <text evidence="1">Catalyzes the last step of tRNA splicing, the transfer of the splice junction 2'-phosphate from ligated tRNA to NAD to produce ADP-ribose 1''-2'' cyclic phosphate.</text>
</comment>
<sequence>MSCNTGVIRVQVSSVGQAQRAPVHLLPCEIEHDGPAQVSQYLTATTKDCKQEKRVSFRGRGLKGQELSCPQGYTGLVLKEINKPGSDQEDRTVRLSSVFDKLTYWNLETPPTSDDTVVMAMDWPELADADRDVRLSKSMSYALRHGANQMGLDMGTDGFLFVEELLAHPQFHSYSLEDVKRVVATNDKQRFKLCTHLEDGRLQIRASQGHSVQVTDLGLKPVLSGSPDCPAEAIHGSYLRNWSSIQQQGLNRMKRTHIHLAPGLLGEDGVISGMRKDCDLAVYIDVPKALADGIEFFWSENGVLLTAGNAEGKLLPKYFSRALRLRPTRSILPLQ</sequence>
<evidence type="ECO:0000256" key="4">
    <source>
        <dbReference type="ARBA" id="ARBA00022679"/>
    </source>
</evidence>
<dbReference type="Gene3D" id="1.10.10.970">
    <property type="entry name" value="RNA 2'-phosphotransferase, Tpt1/KptA family, N-terminal domain"/>
    <property type="match status" value="1"/>
</dbReference>
<dbReference type="PANTHER" id="PTHR12684">
    <property type="entry name" value="PUTATIVE PHOSPHOTRANSFERASE"/>
    <property type="match status" value="1"/>
</dbReference>
<evidence type="ECO:0000313" key="8">
    <source>
        <dbReference type="Proteomes" id="UP000694389"/>
    </source>
</evidence>
<evidence type="ECO:0000256" key="5">
    <source>
        <dbReference type="ARBA" id="ARBA00023027"/>
    </source>
</evidence>
<dbReference type="GO" id="GO:0032299">
    <property type="term" value="C:ribonuclease H2 complex"/>
    <property type="evidence" value="ECO:0007669"/>
    <property type="project" value="InterPro"/>
</dbReference>
<dbReference type="InterPro" id="IPR013924">
    <property type="entry name" value="RNase_H2_suC"/>
</dbReference>
<comment type="similarity">
    <text evidence="2">Belongs to the KptA/TPT1 family.</text>
</comment>
<proteinExistence type="inferred from homology"/>
<dbReference type="InterPro" id="IPR042081">
    <property type="entry name" value="RNA_2'-PTrans_C"/>
</dbReference>
<keyword evidence="8" id="KW-1185">Reference proteome</keyword>
<reference evidence="7" key="1">
    <citation type="submission" date="2025-08" db="UniProtKB">
        <authorList>
            <consortium name="Ensembl"/>
        </authorList>
    </citation>
    <scope>IDENTIFICATION</scope>
</reference>
<evidence type="ECO:0000256" key="1">
    <source>
        <dbReference type="ARBA" id="ARBA00003343"/>
    </source>
</evidence>
<dbReference type="SUPFAM" id="SSF56399">
    <property type="entry name" value="ADP-ribosylation"/>
    <property type="match status" value="1"/>
</dbReference>
<dbReference type="Pfam" id="PF01885">
    <property type="entry name" value="PTS_2-RNA"/>
    <property type="match status" value="1"/>
</dbReference>
<evidence type="ECO:0000256" key="6">
    <source>
        <dbReference type="ARBA" id="ARBA00047949"/>
    </source>
</evidence>
<dbReference type="Gene3D" id="3.20.170.30">
    <property type="match status" value="1"/>
</dbReference>
<dbReference type="InterPro" id="IPR002745">
    <property type="entry name" value="Ptrans_KptA/Tpt1"/>
</dbReference>
<organism evidence="7 8">
    <name type="scientific">Dicentrarchus labrax</name>
    <name type="common">European seabass</name>
    <name type="synonym">Morone labrax</name>
    <dbReference type="NCBI Taxonomy" id="13489"/>
    <lineage>
        <taxon>Eukaryota</taxon>
        <taxon>Metazoa</taxon>
        <taxon>Chordata</taxon>
        <taxon>Craniata</taxon>
        <taxon>Vertebrata</taxon>
        <taxon>Euteleostomi</taxon>
        <taxon>Actinopterygii</taxon>
        <taxon>Neopterygii</taxon>
        <taxon>Teleostei</taxon>
        <taxon>Neoteleostei</taxon>
        <taxon>Acanthomorphata</taxon>
        <taxon>Eupercaria</taxon>
        <taxon>Moronidae</taxon>
        <taxon>Dicentrarchus</taxon>
    </lineage>
</organism>
<name>A0A8C4DXU4_DICLA</name>
<dbReference type="InterPro" id="IPR042080">
    <property type="entry name" value="RNA_2'-PTrans_N"/>
</dbReference>
<dbReference type="AlphaFoldDB" id="A0A8C4DXU4"/>
<evidence type="ECO:0000256" key="2">
    <source>
        <dbReference type="ARBA" id="ARBA00009836"/>
    </source>
</evidence>
<dbReference type="GO" id="GO:0000215">
    <property type="term" value="F:tRNA 2'-phosphotransferase activity"/>
    <property type="evidence" value="ECO:0007669"/>
    <property type="project" value="UniProtKB-EC"/>
</dbReference>
<protein>
    <recommendedName>
        <fullName evidence="3">2'-phosphotransferase</fullName>
        <ecNumber evidence="3">2.7.1.160</ecNumber>
    </recommendedName>
</protein>
<dbReference type="Proteomes" id="UP000694389">
    <property type="component" value="Unassembled WGS sequence"/>
</dbReference>
<dbReference type="Gene3D" id="2.40.128.680">
    <property type="match status" value="1"/>
</dbReference>
<gene>
    <name evidence="7" type="primary">trpt1</name>
</gene>
<comment type="catalytic activity">
    <reaction evidence="6">
        <text>2'-phospho-[ligated tRNA] + NAD(+) = mature tRNA + ADP-alpha-D-ribose 1'',2''-cyclic phosphate + nicotinamide</text>
        <dbReference type="Rhea" id="RHEA:23324"/>
        <dbReference type="Rhea" id="RHEA-COMP:11106"/>
        <dbReference type="Rhea" id="RHEA-COMP:11107"/>
        <dbReference type="ChEBI" id="CHEBI:17154"/>
        <dbReference type="ChEBI" id="CHEBI:57540"/>
        <dbReference type="ChEBI" id="CHEBI:76596"/>
        <dbReference type="ChEBI" id="CHEBI:82883"/>
        <dbReference type="ChEBI" id="CHEBI:85027"/>
        <dbReference type="EC" id="2.7.1.160"/>
    </reaction>
</comment>
<dbReference type="PANTHER" id="PTHR12684:SF2">
    <property type="entry name" value="TRNA 2'-PHOSPHOTRANSFERASE 1"/>
    <property type="match status" value="1"/>
</dbReference>
<keyword evidence="5" id="KW-0520">NAD</keyword>
<evidence type="ECO:0000313" key="7">
    <source>
        <dbReference type="Ensembl" id="ENSDLAP00005010169.2"/>
    </source>
</evidence>